<keyword evidence="2" id="KW-1185">Reference proteome</keyword>
<accession>A0AC61R424</accession>
<organism evidence="1 2">
    <name type="scientific">Dubosiella muris</name>
    <dbReference type="NCBI Taxonomy" id="3038133"/>
    <lineage>
        <taxon>Bacteria</taxon>
        <taxon>Bacillati</taxon>
        <taxon>Bacillota</taxon>
        <taxon>Erysipelotrichia</taxon>
        <taxon>Erysipelotrichales</taxon>
        <taxon>Erysipelotrichaceae</taxon>
        <taxon>Dubosiella</taxon>
    </lineage>
</organism>
<sequence>MRESGGKTYDPPTEWSMENVEETLMTLAAFSKDGDLKKALYQFIEQFKFYEQKGVVTMSSVIAHIEERGRREGILEAKKQFMAEKKIWDLEKKSWNQEKKSWSQEKKDLTQESGEMLSTLVILAQKTMIELGCSAQN</sequence>
<proteinExistence type="predicted"/>
<dbReference type="EMBL" id="SRYG01000043">
    <property type="protein sequence ID" value="TGY64350.1"/>
    <property type="molecule type" value="Genomic_DNA"/>
</dbReference>
<evidence type="ECO:0000313" key="1">
    <source>
        <dbReference type="EMBL" id="TGY64350.1"/>
    </source>
</evidence>
<reference evidence="1" key="1">
    <citation type="submission" date="2019-04" db="EMBL/GenBank/DDBJ databases">
        <title>Microbes associate with the intestines of laboratory mice.</title>
        <authorList>
            <person name="Navarre W."/>
            <person name="Wong E."/>
            <person name="Huang K."/>
            <person name="Tropini C."/>
            <person name="Ng K."/>
            <person name="Yu B."/>
        </authorList>
    </citation>
    <scope>NUCLEOTIDE SEQUENCE</scope>
    <source>
        <strain evidence="1">NM09_H32</strain>
    </source>
</reference>
<evidence type="ECO:0000313" key="2">
    <source>
        <dbReference type="Proteomes" id="UP000308836"/>
    </source>
</evidence>
<comment type="caution">
    <text evidence="1">The sequence shown here is derived from an EMBL/GenBank/DDBJ whole genome shotgun (WGS) entry which is preliminary data.</text>
</comment>
<name>A0AC61R424_9FIRM</name>
<feature type="non-terminal residue" evidence="1">
    <location>
        <position position="137"/>
    </location>
</feature>
<dbReference type="Proteomes" id="UP000308836">
    <property type="component" value="Unassembled WGS sequence"/>
</dbReference>
<protein>
    <submittedName>
        <fullName evidence="1">Uncharacterized protein</fullName>
    </submittedName>
</protein>
<gene>
    <name evidence="1" type="ORF">E5336_12105</name>
</gene>